<dbReference type="Pfam" id="PF04827">
    <property type="entry name" value="Plant_tran"/>
    <property type="match status" value="1"/>
</dbReference>
<comment type="caution">
    <text evidence="1">The sequence shown here is derived from an EMBL/GenBank/DDBJ whole genome shotgun (WGS) entry which is preliminary data.</text>
</comment>
<dbReference type="PANTHER" id="PTHR47150">
    <property type="entry name" value="OS12G0169200 PROTEIN"/>
    <property type="match status" value="1"/>
</dbReference>
<evidence type="ECO:0000313" key="1">
    <source>
        <dbReference type="EMBL" id="KAF0732124.1"/>
    </source>
</evidence>
<reference evidence="1 2" key="1">
    <citation type="submission" date="2019-07" db="EMBL/GenBank/DDBJ databases">
        <title>Genomics analysis of Aphanomyces spp. identifies a new class of oomycete effector associated with host adaptation.</title>
        <authorList>
            <person name="Gaulin E."/>
        </authorList>
    </citation>
    <scope>NUCLEOTIDE SEQUENCE [LARGE SCALE GENOMIC DNA]</scope>
    <source>
        <strain evidence="1 2">ATCC 201684</strain>
    </source>
</reference>
<proteinExistence type="predicted"/>
<dbReference type="VEuPathDB" id="FungiDB:AeMF1_009065"/>
<evidence type="ECO:0000313" key="2">
    <source>
        <dbReference type="Proteomes" id="UP000481153"/>
    </source>
</evidence>
<evidence type="ECO:0008006" key="3">
    <source>
        <dbReference type="Google" id="ProtNLM"/>
    </source>
</evidence>
<dbReference type="PANTHER" id="PTHR47150:SF5">
    <property type="entry name" value="OS07G0546750 PROTEIN"/>
    <property type="match status" value="1"/>
</dbReference>
<sequence length="413" mass="47524">MVPIEDDWDSQDEEAMDLVLNDNEATRAMRLRGGSSKGKKANIERGHESGHFNLIRDYFGPVPIYSDEQFARRFCMPRDLFLRIVERVAQRDPYFQQRRNVTGKLGLSTLQMWTAAIRILSTGSAADTIDDYVRIGESTALECLKRFALALIDEFGDEYLRDPTKEDIEYYMQINESRGFPGMFGSIDCTHIEWKNCPSAWRGQFQGKSSKATIAMEAVVTQDLWCWGSYIGLAGANNDINIADRPPLLMKWLKGPARSITYNIAGRSFKVPYFLADGIYPSYPIYMKAIAEPQGRHRELYTRRQEAIRKDVERFFGVLKSRFKFLSVPCRLWNIQTIASIWKACIILNNMNVERTRSRVDAQASDNEATQTQRSQSMVLQLDDFVRECEAIKNEANYYQLRDALIHHAELNV</sequence>
<protein>
    <recommendedName>
        <fullName evidence="3">DDE Tnp4 domain-containing protein</fullName>
    </recommendedName>
</protein>
<organism evidence="1 2">
    <name type="scientific">Aphanomyces euteiches</name>
    <dbReference type="NCBI Taxonomy" id="100861"/>
    <lineage>
        <taxon>Eukaryota</taxon>
        <taxon>Sar</taxon>
        <taxon>Stramenopiles</taxon>
        <taxon>Oomycota</taxon>
        <taxon>Saprolegniomycetes</taxon>
        <taxon>Saprolegniales</taxon>
        <taxon>Verrucalvaceae</taxon>
        <taxon>Aphanomyces</taxon>
    </lineage>
</organism>
<gene>
    <name evidence="1" type="ORF">Ae201684_010776</name>
</gene>
<dbReference type="AlphaFoldDB" id="A0A6G0WXA5"/>
<dbReference type="Proteomes" id="UP000481153">
    <property type="component" value="Unassembled WGS sequence"/>
</dbReference>
<dbReference type="InterPro" id="IPR006912">
    <property type="entry name" value="Harbinger_derived_prot"/>
</dbReference>
<name>A0A6G0WXA5_9STRA</name>
<dbReference type="EMBL" id="VJMJ01000137">
    <property type="protein sequence ID" value="KAF0732124.1"/>
    <property type="molecule type" value="Genomic_DNA"/>
</dbReference>
<accession>A0A6G0WXA5</accession>
<keyword evidence="2" id="KW-1185">Reference proteome</keyword>